<name>A0ABV7JCC2_9GAMM</name>
<organism evidence="2 3">
    <name type="scientific">Marinicella sediminis</name>
    <dbReference type="NCBI Taxonomy" id="1792834"/>
    <lineage>
        <taxon>Bacteria</taxon>
        <taxon>Pseudomonadati</taxon>
        <taxon>Pseudomonadota</taxon>
        <taxon>Gammaproteobacteria</taxon>
        <taxon>Lysobacterales</taxon>
        <taxon>Marinicellaceae</taxon>
        <taxon>Marinicella</taxon>
    </lineage>
</organism>
<keyword evidence="1" id="KW-0812">Transmembrane</keyword>
<reference evidence="3" key="1">
    <citation type="journal article" date="2019" name="Int. J. Syst. Evol. Microbiol.">
        <title>The Global Catalogue of Microorganisms (GCM) 10K type strain sequencing project: providing services to taxonomists for standard genome sequencing and annotation.</title>
        <authorList>
            <consortium name="The Broad Institute Genomics Platform"/>
            <consortium name="The Broad Institute Genome Sequencing Center for Infectious Disease"/>
            <person name="Wu L."/>
            <person name="Ma J."/>
        </authorList>
    </citation>
    <scope>NUCLEOTIDE SEQUENCE [LARGE SCALE GENOMIC DNA]</scope>
    <source>
        <strain evidence="3">KCTC 42953</strain>
    </source>
</reference>
<feature type="transmembrane region" description="Helical" evidence="1">
    <location>
        <begin position="138"/>
        <end position="156"/>
    </location>
</feature>
<accession>A0ABV7JCC2</accession>
<feature type="transmembrane region" description="Helical" evidence="1">
    <location>
        <begin position="176"/>
        <end position="196"/>
    </location>
</feature>
<dbReference type="Proteomes" id="UP001595533">
    <property type="component" value="Unassembled WGS sequence"/>
</dbReference>
<feature type="transmembrane region" description="Helical" evidence="1">
    <location>
        <begin position="38"/>
        <end position="57"/>
    </location>
</feature>
<dbReference type="EMBL" id="JBHRTS010000010">
    <property type="protein sequence ID" value="MFC3195721.1"/>
    <property type="molecule type" value="Genomic_DNA"/>
</dbReference>
<keyword evidence="1" id="KW-1133">Transmembrane helix</keyword>
<evidence type="ECO:0000256" key="1">
    <source>
        <dbReference type="SAM" id="Phobius"/>
    </source>
</evidence>
<proteinExistence type="predicted"/>
<evidence type="ECO:0000313" key="2">
    <source>
        <dbReference type="EMBL" id="MFC3195721.1"/>
    </source>
</evidence>
<protein>
    <submittedName>
        <fullName evidence="2">Uncharacterized protein</fullName>
    </submittedName>
</protein>
<feature type="transmembrane region" description="Helical" evidence="1">
    <location>
        <begin position="203"/>
        <end position="220"/>
    </location>
</feature>
<dbReference type="RefSeq" id="WP_077412506.1">
    <property type="nucleotide sequence ID" value="NZ_JBHRTS010000010.1"/>
</dbReference>
<keyword evidence="3" id="KW-1185">Reference proteome</keyword>
<keyword evidence="1" id="KW-0472">Membrane</keyword>
<feature type="transmembrane region" description="Helical" evidence="1">
    <location>
        <begin position="7"/>
        <end position="26"/>
    </location>
</feature>
<sequence length="268" mass="29912">MPYSKTHYFMLLILIITVVAFWPSYFGRLNDAPLAHHLHGATSTLWILLIAWQSWLIHNGRRAAHRKAGLLIFVMVPLMTAAFALVTWAGAQKAVADHPFYVLFGQALLTADVWLMCSTALQVYLAMRWRRLVHIHSALIIGTLIGLLPPILSRLFANYLPGMMIEGPDTLYRFEYAIQLSMLLSVLLGIGLAVLYRKSRWPWLMAAGIAAISYGLYATVGQTNWWAAVVMHLSQLHPGTIYLSGLLLGILAVVFGWRHGLTAHSPQG</sequence>
<comment type="caution">
    <text evidence="2">The sequence shown here is derived from an EMBL/GenBank/DDBJ whole genome shotgun (WGS) entry which is preliminary data.</text>
</comment>
<evidence type="ECO:0000313" key="3">
    <source>
        <dbReference type="Proteomes" id="UP001595533"/>
    </source>
</evidence>
<feature type="transmembrane region" description="Helical" evidence="1">
    <location>
        <begin position="69"/>
        <end position="91"/>
    </location>
</feature>
<feature type="transmembrane region" description="Helical" evidence="1">
    <location>
        <begin position="103"/>
        <end position="126"/>
    </location>
</feature>
<gene>
    <name evidence="2" type="ORF">ACFODZ_15810</name>
</gene>
<feature type="transmembrane region" description="Helical" evidence="1">
    <location>
        <begin position="240"/>
        <end position="257"/>
    </location>
</feature>